<name>A0A9D7XI29_9BACT</name>
<dbReference type="AlphaFoldDB" id="A0A9D7XI29"/>
<evidence type="ECO:0000313" key="4">
    <source>
        <dbReference type="Proteomes" id="UP000808349"/>
    </source>
</evidence>
<dbReference type="EMBL" id="JADKFW010000010">
    <property type="protein sequence ID" value="MBK9718362.1"/>
    <property type="molecule type" value="Genomic_DNA"/>
</dbReference>
<organism evidence="3 4">
    <name type="scientific">Candidatus Defluviibacterium haderslevense</name>
    <dbReference type="NCBI Taxonomy" id="2981993"/>
    <lineage>
        <taxon>Bacteria</taxon>
        <taxon>Pseudomonadati</taxon>
        <taxon>Bacteroidota</taxon>
        <taxon>Saprospiria</taxon>
        <taxon>Saprospirales</taxon>
        <taxon>Saprospiraceae</taxon>
        <taxon>Candidatus Defluviibacterium</taxon>
    </lineage>
</organism>
<evidence type="ECO:0000256" key="1">
    <source>
        <dbReference type="SAM" id="SignalP"/>
    </source>
</evidence>
<feature type="chain" id="PRO_5038954733" evidence="1">
    <location>
        <begin position="21"/>
        <end position="347"/>
    </location>
</feature>
<keyword evidence="1" id="KW-0732">Signal</keyword>
<comment type="caution">
    <text evidence="3">The sequence shown here is derived from an EMBL/GenBank/DDBJ whole genome shotgun (WGS) entry which is preliminary data.</text>
</comment>
<proteinExistence type="predicted"/>
<dbReference type="Pfam" id="PF18962">
    <property type="entry name" value="Por_Secre_tail"/>
    <property type="match status" value="1"/>
</dbReference>
<reference evidence="3 4" key="1">
    <citation type="submission" date="2020-10" db="EMBL/GenBank/DDBJ databases">
        <title>Connecting structure to function with the recovery of over 1000 high-quality activated sludge metagenome-assembled genomes encoding full-length rRNA genes using long-read sequencing.</title>
        <authorList>
            <person name="Singleton C.M."/>
            <person name="Petriglieri F."/>
            <person name="Kristensen J.M."/>
            <person name="Kirkegaard R.H."/>
            <person name="Michaelsen T.Y."/>
            <person name="Andersen M.H."/>
            <person name="Karst S.M."/>
            <person name="Dueholm M.S."/>
            <person name="Nielsen P.H."/>
            <person name="Albertsen M."/>
        </authorList>
    </citation>
    <scope>NUCLEOTIDE SEQUENCE [LARGE SCALE GENOMIC DNA]</scope>
    <source>
        <strain evidence="3">Ribe_18-Q3-R11-54_BAT3C.373</strain>
    </source>
</reference>
<evidence type="ECO:0000259" key="2">
    <source>
        <dbReference type="Pfam" id="PF18962"/>
    </source>
</evidence>
<feature type="domain" description="Secretion system C-terminal sorting" evidence="2">
    <location>
        <begin position="270"/>
        <end position="345"/>
    </location>
</feature>
<dbReference type="InterPro" id="IPR026444">
    <property type="entry name" value="Secre_tail"/>
</dbReference>
<sequence>MKIIYLCLFITLSSTLTSFSQNVLTEDFNFKPADSLENSGEWRLTGINTKYNIKVASPGLDYNGYVGSGIGNSCLISNSGNGDIVYRNFTEPITSGSVYMSFMLKLDSLPTTFTQGYCISYNPNTGGTNLNTALYIKRLSSSNFNLGVRKIGTIDYSNSVFKINKTYLIVLKYSIIAGNDNDESSLYAFETGVPNVEPSIPLSSTNNGTDFTGQASVYINNNYAQTGLEGCRIFIDGIRVGNSWSTSVLAVPTSVSEPTASSNEWIEFVPNPVNISTKIKYQIPTNSQVKINIFNASGMHCSELLNEYQESGHHEIEWSPGELPIGVYSCTIQFNEQQSTKKLIVIK</sequence>
<dbReference type="Proteomes" id="UP000808349">
    <property type="component" value="Unassembled WGS sequence"/>
</dbReference>
<feature type="signal peptide" evidence="1">
    <location>
        <begin position="1"/>
        <end position="20"/>
    </location>
</feature>
<dbReference type="Gene3D" id="2.60.40.4070">
    <property type="match status" value="1"/>
</dbReference>
<accession>A0A9D7XI29</accession>
<protein>
    <submittedName>
        <fullName evidence="3">T9SS type A sorting domain-containing protein</fullName>
    </submittedName>
</protein>
<evidence type="ECO:0000313" key="3">
    <source>
        <dbReference type="EMBL" id="MBK9718362.1"/>
    </source>
</evidence>
<gene>
    <name evidence="3" type="ORF">IPO85_12800</name>
</gene>
<dbReference type="NCBIfam" id="TIGR04183">
    <property type="entry name" value="Por_Secre_tail"/>
    <property type="match status" value="1"/>
</dbReference>